<proteinExistence type="predicted"/>
<dbReference type="Proteomes" id="UP000814128">
    <property type="component" value="Unassembled WGS sequence"/>
</dbReference>
<dbReference type="EMBL" id="MU273649">
    <property type="protein sequence ID" value="KAI0029925.1"/>
    <property type="molecule type" value="Genomic_DNA"/>
</dbReference>
<evidence type="ECO:0000313" key="1">
    <source>
        <dbReference type="EMBL" id="KAI0029925.1"/>
    </source>
</evidence>
<comment type="caution">
    <text evidence="1">The sequence shown here is derived from an EMBL/GenBank/DDBJ whole genome shotgun (WGS) entry which is preliminary data.</text>
</comment>
<sequence>MAPTDSVSIFAEGTFEEQIVEFAEYISRSLPEQDRAAYIEAAQQRVASQESQPPLSGDTDRKQEVLTWVLSEMKGLGEGTDREIEGFFNLLFAHLLTLWPISSDNTKQHVSALLNTVTSSSGDNTTKYRILSNLFNALPRSSRLRLTVYNCLLSLANSQDDLGVLQLSHGDVEKWLSEWDVSASEKSEFLQLLISAHANADQPVDAYLYKLAYVRSLDSKSAEARTAALDAIATALTNPTIFDFDPLFKLDAVVAAKDDPLFSLLRIFLSGGLPELEAWHGSNSGALEKHNLSYDQLERKMRLLALAALAFQNVGADIPYATIASTIRVDQSAVESWAIDIIRAGLLVGKLSQSSQTLRVLRASARVFGRPQWTLLEQRLLTARMSLSHVLEVIASARRRNEHVVSALQTQAAAESEKVAAVQGEVAA</sequence>
<organism evidence="1 2">
    <name type="scientific">Vararia minispora EC-137</name>
    <dbReference type="NCBI Taxonomy" id="1314806"/>
    <lineage>
        <taxon>Eukaryota</taxon>
        <taxon>Fungi</taxon>
        <taxon>Dikarya</taxon>
        <taxon>Basidiomycota</taxon>
        <taxon>Agaricomycotina</taxon>
        <taxon>Agaricomycetes</taxon>
        <taxon>Russulales</taxon>
        <taxon>Lachnocladiaceae</taxon>
        <taxon>Vararia</taxon>
    </lineage>
</organism>
<gene>
    <name evidence="1" type="ORF">K488DRAFT_55321</name>
</gene>
<protein>
    <submittedName>
        <fullName evidence="1">Uncharacterized protein</fullName>
    </submittedName>
</protein>
<accession>A0ACB8QE25</accession>
<evidence type="ECO:0000313" key="2">
    <source>
        <dbReference type="Proteomes" id="UP000814128"/>
    </source>
</evidence>
<reference evidence="1" key="1">
    <citation type="submission" date="2021-02" db="EMBL/GenBank/DDBJ databases">
        <authorList>
            <consortium name="DOE Joint Genome Institute"/>
            <person name="Ahrendt S."/>
            <person name="Looney B.P."/>
            <person name="Miyauchi S."/>
            <person name="Morin E."/>
            <person name="Drula E."/>
            <person name="Courty P.E."/>
            <person name="Chicoki N."/>
            <person name="Fauchery L."/>
            <person name="Kohler A."/>
            <person name="Kuo A."/>
            <person name="Labutti K."/>
            <person name="Pangilinan J."/>
            <person name="Lipzen A."/>
            <person name="Riley R."/>
            <person name="Andreopoulos W."/>
            <person name="He G."/>
            <person name="Johnson J."/>
            <person name="Barry K.W."/>
            <person name="Grigoriev I.V."/>
            <person name="Nagy L."/>
            <person name="Hibbett D."/>
            <person name="Henrissat B."/>
            <person name="Matheny P.B."/>
            <person name="Labbe J."/>
            <person name="Martin F."/>
        </authorList>
    </citation>
    <scope>NUCLEOTIDE SEQUENCE</scope>
    <source>
        <strain evidence="1">EC-137</strain>
    </source>
</reference>
<reference evidence="1" key="2">
    <citation type="journal article" date="2022" name="New Phytol.">
        <title>Evolutionary transition to the ectomycorrhizal habit in the genomes of a hyperdiverse lineage of mushroom-forming fungi.</title>
        <authorList>
            <person name="Looney B."/>
            <person name="Miyauchi S."/>
            <person name="Morin E."/>
            <person name="Drula E."/>
            <person name="Courty P.E."/>
            <person name="Kohler A."/>
            <person name="Kuo A."/>
            <person name="LaButti K."/>
            <person name="Pangilinan J."/>
            <person name="Lipzen A."/>
            <person name="Riley R."/>
            <person name="Andreopoulos W."/>
            <person name="He G."/>
            <person name="Johnson J."/>
            <person name="Nolan M."/>
            <person name="Tritt A."/>
            <person name="Barry K.W."/>
            <person name="Grigoriev I.V."/>
            <person name="Nagy L.G."/>
            <person name="Hibbett D."/>
            <person name="Henrissat B."/>
            <person name="Matheny P.B."/>
            <person name="Labbe J."/>
            <person name="Martin F.M."/>
        </authorList>
    </citation>
    <scope>NUCLEOTIDE SEQUENCE</scope>
    <source>
        <strain evidence="1">EC-137</strain>
    </source>
</reference>
<keyword evidence="2" id="KW-1185">Reference proteome</keyword>
<name>A0ACB8QE25_9AGAM</name>